<evidence type="ECO:0000256" key="2">
    <source>
        <dbReference type="ARBA" id="ARBA00023125"/>
    </source>
</evidence>
<protein>
    <submittedName>
        <fullName evidence="5">Helix-turn-helix transcriptional regulator</fullName>
    </submittedName>
</protein>
<evidence type="ECO:0000256" key="3">
    <source>
        <dbReference type="ARBA" id="ARBA00023163"/>
    </source>
</evidence>
<dbReference type="InterPro" id="IPR000792">
    <property type="entry name" value="Tscrpt_reg_LuxR_C"/>
</dbReference>
<dbReference type="InterPro" id="IPR027417">
    <property type="entry name" value="P-loop_NTPase"/>
</dbReference>
<dbReference type="Pfam" id="PF00196">
    <property type="entry name" value="GerE"/>
    <property type="match status" value="1"/>
</dbReference>
<organism evidence="5 6">
    <name type="scientific">Streptomyces antnestii</name>
    <dbReference type="NCBI Taxonomy" id="2494256"/>
    <lineage>
        <taxon>Bacteria</taxon>
        <taxon>Bacillati</taxon>
        <taxon>Actinomycetota</taxon>
        <taxon>Actinomycetes</taxon>
        <taxon>Kitasatosporales</taxon>
        <taxon>Streptomycetaceae</taxon>
        <taxon>Streptomyces</taxon>
    </lineage>
</organism>
<dbReference type="PROSITE" id="PS00622">
    <property type="entry name" value="HTH_LUXR_1"/>
    <property type="match status" value="1"/>
</dbReference>
<evidence type="ECO:0000313" key="6">
    <source>
        <dbReference type="Proteomes" id="UP000283128"/>
    </source>
</evidence>
<dbReference type="Proteomes" id="UP000283128">
    <property type="component" value="Unassembled WGS sequence"/>
</dbReference>
<dbReference type="OrthoDB" id="7053960at2"/>
<proteinExistence type="predicted"/>
<dbReference type="InterPro" id="IPR016032">
    <property type="entry name" value="Sig_transdc_resp-reg_C-effctor"/>
</dbReference>
<dbReference type="EMBL" id="RZYA01000002">
    <property type="protein sequence ID" value="RVU27649.1"/>
    <property type="molecule type" value="Genomic_DNA"/>
</dbReference>
<comment type="caution">
    <text evidence="5">The sequence shown here is derived from an EMBL/GenBank/DDBJ whole genome shotgun (WGS) entry which is preliminary data.</text>
</comment>
<dbReference type="GO" id="GO:0003677">
    <property type="term" value="F:DNA binding"/>
    <property type="evidence" value="ECO:0007669"/>
    <property type="project" value="UniProtKB-KW"/>
</dbReference>
<keyword evidence="2" id="KW-0238">DNA-binding</keyword>
<dbReference type="CDD" id="cd06170">
    <property type="entry name" value="LuxR_C_like"/>
    <property type="match status" value="1"/>
</dbReference>
<dbReference type="Gene3D" id="1.10.10.10">
    <property type="entry name" value="Winged helix-like DNA-binding domain superfamily/Winged helix DNA-binding domain"/>
    <property type="match status" value="1"/>
</dbReference>
<keyword evidence="3" id="KW-0804">Transcription</keyword>
<sequence>MHGRESVRGEGSGGTVESVFGTIIGRESEQEALSAFVAAPGGRALVLRGDAGVGKSALLDHVVELATAENHRVIRAAGVEAESELPFAGLHQFLYPLLTSIDRLDDAHRGVFDVVFGRGGGAPPSVMTLGIAVLDLLSLAASQQPLLLVLDDGQWLDTSSTEVCGFVGRRLTGSSVKFVVGLRSGVPSGFDTAALPELPVTTLSEKVAERLLDMRHPGLDPQIRRLVLDEAQGNPLALLELPPYVHGGLAGRNPEKLFGYTGIPLPLRLQQVYGARIKSLGELVRAELLRGALDGVGAGTAADRTRSTRYRMRDADEAAACGLLDIDPLNGDFVFRHPLVRSTVVQVATPNERRAAHAALAQVHRDDVERRATHLAASAIDPDEQVAATLEAAADSATRRGGAVAAVAWLTRAAELSESREERSRRLGSATHVAAQAGQLDQVRQLVRSDTGSGNNDSPASVVASGYVASLEDGDLRSSQRQVFAAIESMRDVGVREPNEVLTRLVDLLLGINLYASDEDAWERTHELLDSLGDLVSSRSRVYQDAWGDVGRRGAGVGERVERAFAGLPDLEPWDVARLSVAAYHVDTLSRYRPYLQRTVDREVETGALVNATTMLLLIMMDQITAGEWDEAERTGQRCLELTTTHRHTLFLLHTQAQLGLVAALRGRINRARELQATVDAWARPRGVGLLTQITDAIGTTAALAEGDYEAAYLHAIGITPPGTFTPYAHQAPRTLLDLVEAALHTGRAQQARTHALAAQRAGLPHISPRLALTTYGALAITTTDLTEADHMFHRAETHPAAPHFPYELARIRLAHGIRQRHTQGPKTARRFLIQAMETFERLGAPTWTERARAELKASGLTTHTTSAQLAELTWQERRIADLAASGLTNKEIGERMHLSPRTVSSHLYRVFPKLGITSRAALRDALGKISGDQNV</sequence>
<name>A0A3S3UIR5_9ACTN</name>
<dbReference type="PANTHER" id="PTHR44688:SF16">
    <property type="entry name" value="DNA-BINDING TRANSCRIPTIONAL ACTIVATOR DEVR_DOSR"/>
    <property type="match status" value="1"/>
</dbReference>
<dbReference type="InterPro" id="IPR036388">
    <property type="entry name" value="WH-like_DNA-bd_sf"/>
</dbReference>
<keyword evidence="1" id="KW-0805">Transcription regulation</keyword>
<dbReference type="Pfam" id="PF13191">
    <property type="entry name" value="AAA_16"/>
    <property type="match status" value="1"/>
</dbReference>
<accession>A0A3S3UIR5</accession>
<dbReference type="AlphaFoldDB" id="A0A3S3UIR5"/>
<reference evidence="5 6" key="1">
    <citation type="submission" date="2019-01" db="EMBL/GenBank/DDBJ databases">
        <title>Genome sequences of Streptomyces and Rhizobium isolates collected from root and soil.</title>
        <authorList>
            <person name="Chhettri S."/>
            <person name="Sevigny J.L."/>
            <person name="Sen A."/>
            <person name="Ennis N."/>
            <person name="Tisa L."/>
        </authorList>
    </citation>
    <scope>NUCLEOTIDE SEQUENCE [LARGE SCALE GENOMIC DNA]</scope>
    <source>
        <strain evidence="5 6">San01</strain>
    </source>
</reference>
<dbReference type="SUPFAM" id="SSF52540">
    <property type="entry name" value="P-loop containing nucleoside triphosphate hydrolases"/>
    <property type="match status" value="1"/>
</dbReference>
<dbReference type="SUPFAM" id="SSF46894">
    <property type="entry name" value="C-terminal effector domain of the bipartite response regulators"/>
    <property type="match status" value="1"/>
</dbReference>
<dbReference type="GO" id="GO:0006355">
    <property type="term" value="P:regulation of DNA-templated transcription"/>
    <property type="evidence" value="ECO:0007669"/>
    <property type="project" value="InterPro"/>
</dbReference>
<dbReference type="SMART" id="SM00421">
    <property type="entry name" value="HTH_LUXR"/>
    <property type="match status" value="1"/>
</dbReference>
<evidence type="ECO:0000256" key="1">
    <source>
        <dbReference type="ARBA" id="ARBA00023015"/>
    </source>
</evidence>
<dbReference type="InterPro" id="IPR041664">
    <property type="entry name" value="AAA_16"/>
</dbReference>
<dbReference type="Gene3D" id="3.40.50.300">
    <property type="entry name" value="P-loop containing nucleotide triphosphate hydrolases"/>
    <property type="match status" value="1"/>
</dbReference>
<dbReference type="PRINTS" id="PR00038">
    <property type="entry name" value="HTHLUXR"/>
</dbReference>
<gene>
    <name evidence="5" type="ORF">EOT10_04850</name>
</gene>
<evidence type="ECO:0000313" key="5">
    <source>
        <dbReference type="EMBL" id="RVU27649.1"/>
    </source>
</evidence>
<dbReference type="PANTHER" id="PTHR44688">
    <property type="entry name" value="DNA-BINDING TRANSCRIPTIONAL ACTIVATOR DEVR_DOSR"/>
    <property type="match status" value="1"/>
</dbReference>
<keyword evidence="6" id="KW-1185">Reference proteome</keyword>
<dbReference type="PROSITE" id="PS50043">
    <property type="entry name" value="HTH_LUXR_2"/>
    <property type="match status" value="1"/>
</dbReference>
<evidence type="ECO:0000259" key="4">
    <source>
        <dbReference type="PROSITE" id="PS50043"/>
    </source>
</evidence>
<feature type="domain" description="HTH luxR-type" evidence="4">
    <location>
        <begin position="866"/>
        <end position="931"/>
    </location>
</feature>